<evidence type="ECO:0000256" key="2">
    <source>
        <dbReference type="ARBA" id="ARBA00022730"/>
    </source>
</evidence>
<evidence type="ECO:0000313" key="8">
    <source>
        <dbReference type="EMBL" id="KKQ35910.1"/>
    </source>
</evidence>
<accession>A0A0G0HBJ0</accession>
<dbReference type="InterPro" id="IPR012340">
    <property type="entry name" value="NA-bd_OB-fold"/>
</dbReference>
<dbReference type="GO" id="GO:0019843">
    <property type="term" value="F:rRNA binding"/>
    <property type="evidence" value="ECO:0007669"/>
    <property type="project" value="UniProtKB-UniRule"/>
</dbReference>
<keyword evidence="5 6" id="KW-0687">Ribonucleoprotein</keyword>
<proteinExistence type="inferred from homology"/>
<evidence type="ECO:0000256" key="5">
    <source>
        <dbReference type="ARBA" id="ARBA00023274"/>
    </source>
</evidence>
<name>A0A0G0HBJ0_9BACT</name>
<evidence type="ECO:0000256" key="7">
    <source>
        <dbReference type="RuleBase" id="RU003872"/>
    </source>
</evidence>
<organism evidence="8 9">
    <name type="scientific">candidate division WS6 bacterium GW2011_GWA2_37_6</name>
    <dbReference type="NCBI Taxonomy" id="1619087"/>
    <lineage>
        <taxon>Bacteria</taxon>
        <taxon>Candidatus Dojkabacteria</taxon>
    </lineage>
</organism>
<dbReference type="Proteomes" id="UP000034852">
    <property type="component" value="Unassembled WGS sequence"/>
</dbReference>
<reference evidence="8 9" key="1">
    <citation type="journal article" date="2015" name="Nature">
        <title>rRNA introns, odd ribosomes, and small enigmatic genomes across a large radiation of phyla.</title>
        <authorList>
            <person name="Brown C.T."/>
            <person name="Hug L.A."/>
            <person name="Thomas B.C."/>
            <person name="Sharon I."/>
            <person name="Castelle C.J."/>
            <person name="Singh A."/>
            <person name="Wilkins M.J."/>
            <person name="Williams K.H."/>
            <person name="Banfield J.F."/>
        </authorList>
    </citation>
    <scope>NUCLEOTIDE SEQUENCE [LARGE SCALE GENOMIC DNA]</scope>
</reference>
<comment type="caution">
    <text evidence="8">The sequence shown here is derived from an EMBL/GenBank/DDBJ whole genome shotgun (WGS) entry which is preliminary data.</text>
</comment>
<sequence>MNEKHEKTIKQHKGIVVKIVNDNTVKVEVETKAPHPLYTKITKSHKRYLVHSTSKDVKVGDKVAIEECRPISKKKYFKLVKEIVK</sequence>
<dbReference type="EMBL" id="LBTH01000013">
    <property type="protein sequence ID" value="KKQ35910.1"/>
    <property type="molecule type" value="Genomic_DNA"/>
</dbReference>
<dbReference type="GO" id="GO:0006412">
    <property type="term" value="P:translation"/>
    <property type="evidence" value="ECO:0007669"/>
    <property type="project" value="UniProtKB-UniRule"/>
</dbReference>
<evidence type="ECO:0000256" key="3">
    <source>
        <dbReference type="ARBA" id="ARBA00022884"/>
    </source>
</evidence>
<gene>
    <name evidence="6" type="primary">rpsQ</name>
    <name evidence="8" type="ORF">US52_C0013G0007</name>
</gene>
<dbReference type="InterPro" id="IPR000266">
    <property type="entry name" value="Ribosomal_uS17"/>
</dbReference>
<dbReference type="AlphaFoldDB" id="A0A0G0HBJ0"/>
<dbReference type="GO" id="GO:0005840">
    <property type="term" value="C:ribosome"/>
    <property type="evidence" value="ECO:0007669"/>
    <property type="project" value="UniProtKB-KW"/>
</dbReference>
<dbReference type="Gene3D" id="2.40.50.140">
    <property type="entry name" value="Nucleic acid-binding proteins"/>
    <property type="match status" value="1"/>
</dbReference>
<dbReference type="GO" id="GO:0003735">
    <property type="term" value="F:structural constituent of ribosome"/>
    <property type="evidence" value="ECO:0007669"/>
    <property type="project" value="InterPro"/>
</dbReference>
<dbReference type="Pfam" id="PF00366">
    <property type="entry name" value="Ribosomal_S17"/>
    <property type="match status" value="1"/>
</dbReference>
<protein>
    <recommendedName>
        <fullName evidence="6">Small ribosomal subunit protein uS17</fullName>
    </recommendedName>
</protein>
<evidence type="ECO:0000256" key="4">
    <source>
        <dbReference type="ARBA" id="ARBA00022980"/>
    </source>
</evidence>
<keyword evidence="3 6" id="KW-0694">RNA-binding</keyword>
<evidence type="ECO:0000256" key="1">
    <source>
        <dbReference type="ARBA" id="ARBA00010254"/>
    </source>
</evidence>
<keyword evidence="2 6" id="KW-0699">rRNA-binding</keyword>
<evidence type="ECO:0000313" key="9">
    <source>
        <dbReference type="Proteomes" id="UP000034852"/>
    </source>
</evidence>
<dbReference type="PRINTS" id="PR00973">
    <property type="entry name" value="RIBOSOMALS17"/>
</dbReference>
<evidence type="ECO:0000256" key="6">
    <source>
        <dbReference type="HAMAP-Rule" id="MF_01345"/>
    </source>
</evidence>
<comment type="similarity">
    <text evidence="1 6 7">Belongs to the universal ribosomal protein uS17 family.</text>
</comment>
<dbReference type="PANTHER" id="PTHR10744">
    <property type="entry name" value="40S RIBOSOMAL PROTEIN S11 FAMILY MEMBER"/>
    <property type="match status" value="1"/>
</dbReference>
<dbReference type="NCBIfam" id="NF004123">
    <property type="entry name" value="PRK05610.1"/>
    <property type="match status" value="1"/>
</dbReference>
<keyword evidence="4 6" id="KW-0689">Ribosomal protein</keyword>
<dbReference type="CDD" id="cd00364">
    <property type="entry name" value="Ribosomal_uS17"/>
    <property type="match status" value="1"/>
</dbReference>
<dbReference type="SUPFAM" id="SSF50249">
    <property type="entry name" value="Nucleic acid-binding proteins"/>
    <property type="match status" value="1"/>
</dbReference>
<dbReference type="HAMAP" id="MF_01345_B">
    <property type="entry name" value="Ribosomal_uS17_B"/>
    <property type="match status" value="1"/>
</dbReference>
<dbReference type="InterPro" id="IPR019979">
    <property type="entry name" value="Ribosomal_uS17_CS"/>
</dbReference>
<dbReference type="PANTHER" id="PTHR10744:SF1">
    <property type="entry name" value="SMALL RIBOSOMAL SUBUNIT PROTEIN US17M"/>
    <property type="match status" value="1"/>
</dbReference>
<dbReference type="GO" id="GO:1990904">
    <property type="term" value="C:ribonucleoprotein complex"/>
    <property type="evidence" value="ECO:0007669"/>
    <property type="project" value="UniProtKB-KW"/>
</dbReference>
<dbReference type="PROSITE" id="PS00056">
    <property type="entry name" value="RIBOSOMAL_S17"/>
    <property type="match status" value="1"/>
</dbReference>
<dbReference type="InterPro" id="IPR019984">
    <property type="entry name" value="Ribosomal_uS17_bact/chlr"/>
</dbReference>
<comment type="subunit">
    <text evidence="6">Part of the 30S ribosomal subunit.</text>
</comment>
<comment type="function">
    <text evidence="6">One of the primary rRNA binding proteins, it binds specifically to the 5'-end of 16S ribosomal RNA.</text>
</comment>